<dbReference type="WBParaSite" id="nRc.2.0.1.t19939-RA">
    <property type="protein sequence ID" value="nRc.2.0.1.t19939-RA"/>
    <property type="gene ID" value="nRc.2.0.1.g19939"/>
</dbReference>
<keyword evidence="1" id="KW-0812">Transmembrane</keyword>
<keyword evidence="1" id="KW-1133">Transmembrane helix</keyword>
<proteinExistence type="predicted"/>
<evidence type="ECO:0000256" key="1">
    <source>
        <dbReference type="SAM" id="Phobius"/>
    </source>
</evidence>
<reference evidence="3" key="1">
    <citation type="submission" date="2022-11" db="UniProtKB">
        <authorList>
            <consortium name="WormBaseParasite"/>
        </authorList>
    </citation>
    <scope>IDENTIFICATION</scope>
</reference>
<sequence>MHPEKIKMSLTYCNQIVMKFCFFNMVIVLCRKQNLNENLSMGISIGIKIYSKTWLNGLALFGWAAWPLLTLLVVVGLFVEGMTDRSSIDA</sequence>
<feature type="transmembrane region" description="Helical" evidence="1">
    <location>
        <begin position="60"/>
        <end position="79"/>
    </location>
</feature>
<name>A0A915J1G6_ROMCU</name>
<dbReference type="Proteomes" id="UP000887565">
    <property type="component" value="Unplaced"/>
</dbReference>
<keyword evidence="1" id="KW-0472">Membrane</keyword>
<protein>
    <submittedName>
        <fullName evidence="3">Uncharacterized protein</fullName>
    </submittedName>
</protein>
<accession>A0A915J1G6</accession>
<dbReference type="AlphaFoldDB" id="A0A915J1G6"/>
<organism evidence="2 3">
    <name type="scientific">Romanomermis culicivorax</name>
    <name type="common">Nematode worm</name>
    <dbReference type="NCBI Taxonomy" id="13658"/>
    <lineage>
        <taxon>Eukaryota</taxon>
        <taxon>Metazoa</taxon>
        <taxon>Ecdysozoa</taxon>
        <taxon>Nematoda</taxon>
        <taxon>Enoplea</taxon>
        <taxon>Dorylaimia</taxon>
        <taxon>Mermithida</taxon>
        <taxon>Mermithoidea</taxon>
        <taxon>Mermithidae</taxon>
        <taxon>Romanomermis</taxon>
    </lineage>
</organism>
<keyword evidence="2" id="KW-1185">Reference proteome</keyword>
<evidence type="ECO:0000313" key="3">
    <source>
        <dbReference type="WBParaSite" id="nRc.2.0.1.t19939-RA"/>
    </source>
</evidence>
<evidence type="ECO:0000313" key="2">
    <source>
        <dbReference type="Proteomes" id="UP000887565"/>
    </source>
</evidence>